<reference evidence="3 4" key="2">
    <citation type="submission" date="2015-05" db="EMBL/GenBank/DDBJ databases">
        <authorList>
            <person name="Morales-Cruz A."/>
            <person name="Amrine K.C."/>
            <person name="Cantu D."/>
        </authorList>
    </citation>
    <scope>NUCLEOTIDE SEQUENCE [LARGE SCALE GENOMIC DNA]</scope>
    <source>
        <strain evidence="3">DA912</strain>
    </source>
</reference>
<evidence type="ECO:0000256" key="2">
    <source>
        <dbReference type="ARBA" id="ARBA00023002"/>
    </source>
</evidence>
<gene>
    <name evidence="3" type="ORF">UCDDA912_g07490</name>
</gene>
<dbReference type="PANTHER" id="PTHR43669">
    <property type="entry name" value="5-KETO-D-GLUCONATE 5-REDUCTASE"/>
    <property type="match status" value="1"/>
</dbReference>
<dbReference type="Gene3D" id="3.40.50.720">
    <property type="entry name" value="NAD(P)-binding Rossmann-like Domain"/>
    <property type="match status" value="1"/>
</dbReference>
<dbReference type="Pfam" id="PF00106">
    <property type="entry name" value="adh_short"/>
    <property type="match status" value="1"/>
</dbReference>
<comment type="similarity">
    <text evidence="1">Belongs to the short-chain dehydrogenases/reductases (SDR) family.</text>
</comment>
<dbReference type="GO" id="GO:0016491">
    <property type="term" value="F:oxidoreductase activity"/>
    <property type="evidence" value="ECO:0007669"/>
    <property type="project" value="UniProtKB-KW"/>
</dbReference>
<evidence type="ECO:0000313" key="3">
    <source>
        <dbReference type="EMBL" id="KKY32596.1"/>
    </source>
</evidence>
<keyword evidence="4" id="KW-1185">Reference proteome</keyword>
<protein>
    <submittedName>
        <fullName evidence="3">Putative short-chain dehydrogenase reductase sdr</fullName>
    </submittedName>
</protein>
<dbReference type="AlphaFoldDB" id="A0A0G2FEM6"/>
<dbReference type="EMBL" id="LCUC01000297">
    <property type="protein sequence ID" value="KKY32596.1"/>
    <property type="molecule type" value="Genomic_DNA"/>
</dbReference>
<sequence>MAPSNSDVVVIFGVGSNIGTALAKGFVNAGYSVATVSRSSPPSADSSSSSNPLHIQADLSDPAAVTGVFDKVKSAGLEFPSVVIWNAAALTPPPDPENPLSIADSDLDRDLNIMIKSPYVAAREAVKVWQGRATKDERKGTFIMTGNLLPKSIPPVAFYTSLGIGKSGANYWVGTADGVLKSKGIRFFFADERSRDGGPVGKTPDGESHAAVYLNLVEGKEDLPHYVTFVEGKYHSFD</sequence>
<organism evidence="3 4">
    <name type="scientific">Diaporthe ampelina</name>
    <dbReference type="NCBI Taxonomy" id="1214573"/>
    <lineage>
        <taxon>Eukaryota</taxon>
        <taxon>Fungi</taxon>
        <taxon>Dikarya</taxon>
        <taxon>Ascomycota</taxon>
        <taxon>Pezizomycotina</taxon>
        <taxon>Sordariomycetes</taxon>
        <taxon>Sordariomycetidae</taxon>
        <taxon>Diaporthales</taxon>
        <taxon>Diaporthaceae</taxon>
        <taxon>Diaporthe</taxon>
    </lineage>
</organism>
<evidence type="ECO:0000313" key="4">
    <source>
        <dbReference type="Proteomes" id="UP000034680"/>
    </source>
</evidence>
<dbReference type="InterPro" id="IPR002347">
    <property type="entry name" value="SDR_fam"/>
</dbReference>
<evidence type="ECO:0000256" key="1">
    <source>
        <dbReference type="ARBA" id="ARBA00006484"/>
    </source>
</evidence>
<proteinExistence type="inferred from homology"/>
<dbReference type="PANTHER" id="PTHR43669:SF4">
    <property type="entry name" value="SHORT-CHAIN DEHYDROGENASE"/>
    <property type="match status" value="1"/>
</dbReference>
<name>A0A0G2FEM6_9PEZI</name>
<dbReference type="OrthoDB" id="5336600at2759"/>
<dbReference type="SUPFAM" id="SSF51735">
    <property type="entry name" value="NAD(P)-binding Rossmann-fold domains"/>
    <property type="match status" value="1"/>
</dbReference>
<keyword evidence="2" id="KW-0560">Oxidoreductase</keyword>
<comment type="caution">
    <text evidence="3">The sequence shown here is derived from an EMBL/GenBank/DDBJ whole genome shotgun (WGS) entry which is preliminary data.</text>
</comment>
<dbReference type="Proteomes" id="UP000034680">
    <property type="component" value="Unassembled WGS sequence"/>
</dbReference>
<dbReference type="STRING" id="1214573.A0A0G2FEM6"/>
<reference evidence="3 4" key="1">
    <citation type="submission" date="2015-05" db="EMBL/GenBank/DDBJ databases">
        <title>Distinctive expansion of gene families associated with plant cell wall degradation and secondary metabolism in the genomes of grapevine trunk pathogens.</title>
        <authorList>
            <person name="Lawrence D.P."/>
            <person name="Travadon R."/>
            <person name="Rolshausen P.E."/>
            <person name="Baumgartner K."/>
        </authorList>
    </citation>
    <scope>NUCLEOTIDE SEQUENCE [LARGE SCALE GENOMIC DNA]</scope>
    <source>
        <strain evidence="3">DA912</strain>
    </source>
</reference>
<dbReference type="InterPro" id="IPR036291">
    <property type="entry name" value="NAD(P)-bd_dom_sf"/>
</dbReference>
<accession>A0A0G2FEM6</accession>